<dbReference type="SMART" id="SM00271">
    <property type="entry name" value="DnaJ"/>
    <property type="match status" value="1"/>
</dbReference>
<sequence>MDRDRLVMGLAAVFAGITMLLVVLAFAYQQLLLLFVAIPFGATTYFMYAHVSGRLEERFRRTRVRADAGRGGFGFRSERRRGDRRQTGGFGAGPRGDPQEGPRAGRFGPNVGPDGGFDGGRRRRRARDGSGTRVRPPRRGMSRQKALETLGLDDDDASEDEVKAAYRKRVKETHPDSKTGDEEAFKRVNRAYERLTE</sequence>
<dbReference type="CDD" id="cd06257">
    <property type="entry name" value="DnaJ"/>
    <property type="match status" value="1"/>
</dbReference>
<dbReference type="PROSITE" id="PS50076">
    <property type="entry name" value="DNAJ_2"/>
    <property type="match status" value="1"/>
</dbReference>
<dbReference type="InterPro" id="IPR050817">
    <property type="entry name" value="DjlA_DnaK_co-chaperone"/>
</dbReference>
<dbReference type="InterPro" id="IPR001623">
    <property type="entry name" value="DnaJ_domain"/>
</dbReference>
<dbReference type="OrthoDB" id="11397at2157"/>
<keyword evidence="5" id="KW-1185">Reference proteome</keyword>
<dbReference type="RefSeq" id="WP_008095266.1">
    <property type="nucleotide sequence ID" value="NZ_AOLG01000047.1"/>
</dbReference>
<dbReference type="Proteomes" id="UP000011559">
    <property type="component" value="Unassembled WGS sequence"/>
</dbReference>
<feature type="region of interest" description="Disordered" evidence="1">
    <location>
        <begin position="70"/>
        <end position="159"/>
    </location>
</feature>
<reference evidence="4 5" key="1">
    <citation type="journal article" date="2014" name="PLoS Genet.">
        <title>Phylogenetically driven sequencing of extremely halophilic archaea reveals strategies for static and dynamic osmo-response.</title>
        <authorList>
            <person name="Becker E.A."/>
            <person name="Seitzer P.M."/>
            <person name="Tritt A."/>
            <person name="Larsen D."/>
            <person name="Krusor M."/>
            <person name="Yao A.I."/>
            <person name="Wu D."/>
            <person name="Madern D."/>
            <person name="Eisen J.A."/>
            <person name="Darling A.E."/>
            <person name="Facciotti M.T."/>
        </authorList>
    </citation>
    <scope>NUCLEOTIDE SEQUENCE [LARGE SCALE GENOMIC DNA]</scope>
    <source>
        <strain evidence="5">DSM 18310 / JCM 13924 / TL6</strain>
    </source>
</reference>
<evidence type="ECO:0000313" key="5">
    <source>
        <dbReference type="Proteomes" id="UP000011559"/>
    </source>
</evidence>
<keyword evidence="2" id="KW-0812">Transmembrane</keyword>
<evidence type="ECO:0000256" key="1">
    <source>
        <dbReference type="SAM" id="MobiDB-lite"/>
    </source>
</evidence>
<organism evidence="4 5">
    <name type="scientific">Haloferax prahovense (strain DSM 18310 / JCM 13924 / TL6)</name>
    <dbReference type="NCBI Taxonomy" id="1227461"/>
    <lineage>
        <taxon>Archaea</taxon>
        <taxon>Methanobacteriati</taxon>
        <taxon>Methanobacteriota</taxon>
        <taxon>Stenosarchaea group</taxon>
        <taxon>Halobacteria</taxon>
        <taxon>Halobacteriales</taxon>
        <taxon>Haloferacaceae</taxon>
        <taxon>Haloferax</taxon>
    </lineage>
</organism>
<dbReference type="SUPFAM" id="SSF46565">
    <property type="entry name" value="Chaperone J-domain"/>
    <property type="match status" value="1"/>
</dbReference>
<dbReference type="AlphaFoldDB" id="M0G864"/>
<dbReference type="PANTHER" id="PTHR24074">
    <property type="entry name" value="CO-CHAPERONE PROTEIN DJLA"/>
    <property type="match status" value="1"/>
</dbReference>
<evidence type="ECO:0000259" key="3">
    <source>
        <dbReference type="PROSITE" id="PS50076"/>
    </source>
</evidence>
<gene>
    <name evidence="4" type="ORF">C457_13244</name>
</gene>
<accession>M0G864</accession>
<feature type="transmembrane region" description="Helical" evidence="2">
    <location>
        <begin position="7"/>
        <end position="26"/>
    </location>
</feature>
<keyword evidence="2" id="KW-1133">Transmembrane helix</keyword>
<feature type="domain" description="J" evidence="3">
    <location>
        <begin position="145"/>
        <end position="197"/>
    </location>
</feature>
<feature type="compositionally biased region" description="Basic and acidic residues" evidence="1">
    <location>
        <begin position="76"/>
        <end position="86"/>
    </location>
</feature>
<evidence type="ECO:0000313" key="4">
    <source>
        <dbReference type="EMBL" id="ELZ67004.1"/>
    </source>
</evidence>
<name>M0G864_HALPT</name>
<dbReference type="Pfam" id="PF00226">
    <property type="entry name" value="DnaJ"/>
    <property type="match status" value="1"/>
</dbReference>
<keyword evidence="2" id="KW-0472">Membrane</keyword>
<evidence type="ECO:0000256" key="2">
    <source>
        <dbReference type="SAM" id="Phobius"/>
    </source>
</evidence>
<dbReference type="EMBL" id="AOLG01000047">
    <property type="protein sequence ID" value="ELZ67004.1"/>
    <property type="molecule type" value="Genomic_DNA"/>
</dbReference>
<feature type="transmembrane region" description="Helical" evidence="2">
    <location>
        <begin position="32"/>
        <end position="51"/>
    </location>
</feature>
<protein>
    <submittedName>
        <fullName evidence="4">DnaJ domain-containing protein</fullName>
    </submittedName>
</protein>
<dbReference type="PATRIC" id="fig|1227461.3.peg.2592"/>
<dbReference type="Gene3D" id="1.10.287.110">
    <property type="entry name" value="DnaJ domain"/>
    <property type="match status" value="1"/>
</dbReference>
<proteinExistence type="predicted"/>
<dbReference type="InterPro" id="IPR036869">
    <property type="entry name" value="J_dom_sf"/>
</dbReference>
<comment type="caution">
    <text evidence="4">The sequence shown here is derived from an EMBL/GenBank/DDBJ whole genome shotgun (WGS) entry which is preliminary data.</text>
</comment>